<keyword evidence="5" id="KW-1185">Reference proteome</keyword>
<evidence type="ECO:0000313" key="5">
    <source>
        <dbReference type="Proteomes" id="UP000314982"/>
    </source>
</evidence>
<evidence type="ECO:0000256" key="1">
    <source>
        <dbReference type="ARBA" id="ARBA00022734"/>
    </source>
</evidence>
<feature type="region of interest" description="Disordered" evidence="2">
    <location>
        <begin position="53"/>
        <end position="73"/>
    </location>
</feature>
<dbReference type="Gene3D" id="1.20.5.1000">
    <property type="entry name" value="arf6 gtpase in complex with a specific effector, jip4"/>
    <property type="match status" value="1"/>
</dbReference>
<dbReference type="Pfam" id="PF00059">
    <property type="entry name" value="Lectin_C"/>
    <property type="match status" value="1"/>
</dbReference>
<feature type="compositionally biased region" description="Basic and acidic residues" evidence="2">
    <location>
        <begin position="53"/>
        <end position="71"/>
    </location>
</feature>
<dbReference type="STRING" id="62062.ENSHHUP00000082471"/>
<sequence length="197" mass="23152">MNQIEMERGLLLKGRDQSDTSSGIINLCTDRDQLQEEIDQCRKNMNQLERERDQLLRDRDQSENTEDKNQLQERYNALTKDRDMLRNRVSVLTNENVALEKRLSECGINICRKIRKTCPVGWRLWGSSCYFLSSEMKTWEESRLYCLRRGAYLVIINSKEEHEFLFGLIKGAWIGLTDIVTEGTWKWVDGTPLTTPR</sequence>
<keyword evidence="1" id="KW-0430">Lectin</keyword>
<dbReference type="AlphaFoldDB" id="A0A4W5QXL2"/>
<dbReference type="SUPFAM" id="SSF56436">
    <property type="entry name" value="C-type lectin-like"/>
    <property type="match status" value="1"/>
</dbReference>
<dbReference type="InterPro" id="IPR001304">
    <property type="entry name" value="C-type_lectin-like"/>
</dbReference>
<accession>A0A4W5QXL2</accession>
<evidence type="ECO:0000259" key="3">
    <source>
        <dbReference type="PROSITE" id="PS50041"/>
    </source>
</evidence>
<reference evidence="4" key="2">
    <citation type="submission" date="2025-08" db="UniProtKB">
        <authorList>
            <consortium name="Ensembl"/>
        </authorList>
    </citation>
    <scope>IDENTIFICATION</scope>
</reference>
<dbReference type="Ensembl" id="ENSHHUT00000085078.1">
    <property type="protein sequence ID" value="ENSHHUP00000082471.1"/>
    <property type="gene ID" value="ENSHHUG00000047925.1"/>
</dbReference>
<feature type="region of interest" description="Disordered" evidence="2">
    <location>
        <begin position="1"/>
        <end position="20"/>
    </location>
</feature>
<dbReference type="InterPro" id="IPR033989">
    <property type="entry name" value="CD209-like_CTLD"/>
</dbReference>
<dbReference type="InterPro" id="IPR016187">
    <property type="entry name" value="CTDL_fold"/>
</dbReference>
<dbReference type="SMART" id="SM00034">
    <property type="entry name" value="CLECT"/>
    <property type="match status" value="1"/>
</dbReference>
<dbReference type="PROSITE" id="PS50041">
    <property type="entry name" value="C_TYPE_LECTIN_2"/>
    <property type="match status" value="1"/>
</dbReference>
<dbReference type="Gene3D" id="3.10.100.10">
    <property type="entry name" value="Mannose-Binding Protein A, subunit A"/>
    <property type="match status" value="1"/>
</dbReference>
<dbReference type="PANTHER" id="PTHR22803">
    <property type="entry name" value="MANNOSE, PHOSPHOLIPASE, LECTIN RECEPTOR RELATED"/>
    <property type="match status" value="1"/>
</dbReference>
<evidence type="ECO:0000256" key="2">
    <source>
        <dbReference type="SAM" id="MobiDB-lite"/>
    </source>
</evidence>
<protein>
    <recommendedName>
        <fullName evidence="3">C-type lectin domain-containing protein</fullName>
    </recommendedName>
</protein>
<reference evidence="4" key="3">
    <citation type="submission" date="2025-09" db="UniProtKB">
        <authorList>
            <consortium name="Ensembl"/>
        </authorList>
    </citation>
    <scope>IDENTIFICATION</scope>
</reference>
<reference evidence="5" key="1">
    <citation type="submission" date="2018-06" db="EMBL/GenBank/DDBJ databases">
        <title>Genome assembly of Danube salmon.</title>
        <authorList>
            <person name="Macqueen D.J."/>
            <person name="Gundappa M.K."/>
        </authorList>
    </citation>
    <scope>NUCLEOTIDE SEQUENCE [LARGE SCALE GENOMIC DNA]</scope>
</reference>
<organism evidence="4 5">
    <name type="scientific">Hucho hucho</name>
    <name type="common">huchen</name>
    <dbReference type="NCBI Taxonomy" id="62062"/>
    <lineage>
        <taxon>Eukaryota</taxon>
        <taxon>Metazoa</taxon>
        <taxon>Chordata</taxon>
        <taxon>Craniata</taxon>
        <taxon>Vertebrata</taxon>
        <taxon>Euteleostomi</taxon>
        <taxon>Actinopterygii</taxon>
        <taxon>Neopterygii</taxon>
        <taxon>Teleostei</taxon>
        <taxon>Protacanthopterygii</taxon>
        <taxon>Salmoniformes</taxon>
        <taxon>Salmonidae</taxon>
        <taxon>Salmoninae</taxon>
        <taxon>Hucho</taxon>
    </lineage>
</organism>
<dbReference type="GeneTree" id="ENSGT01020000230338"/>
<name>A0A4W5QXL2_9TELE</name>
<feature type="domain" description="C-type lectin" evidence="3">
    <location>
        <begin position="125"/>
        <end position="197"/>
    </location>
</feature>
<dbReference type="InterPro" id="IPR016186">
    <property type="entry name" value="C-type_lectin-like/link_sf"/>
</dbReference>
<dbReference type="GO" id="GO:0030246">
    <property type="term" value="F:carbohydrate binding"/>
    <property type="evidence" value="ECO:0007669"/>
    <property type="project" value="UniProtKB-KW"/>
</dbReference>
<dbReference type="Proteomes" id="UP000314982">
    <property type="component" value="Unassembled WGS sequence"/>
</dbReference>
<proteinExistence type="predicted"/>
<dbReference type="CDD" id="cd03590">
    <property type="entry name" value="CLECT_DC-SIGN_like"/>
    <property type="match status" value="1"/>
</dbReference>
<dbReference type="InterPro" id="IPR050111">
    <property type="entry name" value="C-type_lectin/snaclec_domain"/>
</dbReference>
<evidence type="ECO:0000313" key="4">
    <source>
        <dbReference type="Ensembl" id="ENSHHUP00000082471.1"/>
    </source>
</evidence>
<feature type="compositionally biased region" description="Basic and acidic residues" evidence="2">
    <location>
        <begin position="1"/>
        <end position="18"/>
    </location>
</feature>